<dbReference type="InterPro" id="IPR027268">
    <property type="entry name" value="Peptidase_M4/M1_CTD_sf"/>
</dbReference>
<feature type="domain" description="ERAP1-like C-terminal" evidence="12">
    <location>
        <begin position="639"/>
        <end position="974"/>
    </location>
</feature>
<keyword evidence="4 10" id="KW-0378">Hydrolase</keyword>
<feature type="domain" description="Peptidase M1 membrane alanine aminopeptidase" evidence="11">
    <location>
        <begin position="331"/>
        <end position="548"/>
    </location>
</feature>
<dbReference type="CDD" id="cd09601">
    <property type="entry name" value="M1_APN-Q_like"/>
    <property type="match status" value="1"/>
</dbReference>
<dbReference type="InterPro" id="IPR050344">
    <property type="entry name" value="Peptidase_M1_aminopeptidases"/>
</dbReference>
<evidence type="ECO:0000259" key="11">
    <source>
        <dbReference type="Pfam" id="PF01433"/>
    </source>
</evidence>
<keyword evidence="10" id="KW-0812">Transmembrane</keyword>
<keyword evidence="16" id="KW-1185">Reference proteome</keyword>
<dbReference type="GO" id="GO:0042277">
    <property type="term" value="F:peptide binding"/>
    <property type="evidence" value="ECO:0007669"/>
    <property type="project" value="TreeGrafter"/>
</dbReference>
<gene>
    <name evidence="15" type="ORF">OVN521_LOCUS12300</name>
    <name evidence="14" type="ORF">WKI299_LOCUS36549</name>
</gene>
<accession>A0A819KTU3</accession>
<comment type="cofactor">
    <cofactor evidence="8 10">
        <name>Zn(2+)</name>
        <dbReference type="ChEBI" id="CHEBI:29105"/>
    </cofactor>
    <text evidence="8 10">Binds 1 zinc ion per subunit.</text>
</comment>
<feature type="binding site" evidence="8">
    <location>
        <position position="408"/>
    </location>
    <ligand>
        <name>Zn(2+)</name>
        <dbReference type="ChEBI" id="CHEBI:29105"/>
        <note>catalytic</note>
    </ligand>
</feature>
<dbReference type="Pfam" id="PF11838">
    <property type="entry name" value="ERAP1_C"/>
    <property type="match status" value="1"/>
</dbReference>
<feature type="domain" description="Aminopeptidase N-like N-terminal" evidence="13">
    <location>
        <begin position="112"/>
        <end position="293"/>
    </location>
</feature>
<dbReference type="InterPro" id="IPR034016">
    <property type="entry name" value="M1_APN-typ"/>
</dbReference>
<dbReference type="Pfam" id="PF17900">
    <property type="entry name" value="Peptidase_M1_N"/>
    <property type="match status" value="1"/>
</dbReference>
<name>A0A819KTU3_9BILA</name>
<dbReference type="Pfam" id="PF01433">
    <property type="entry name" value="Peptidase_M1"/>
    <property type="match status" value="1"/>
</dbReference>
<keyword evidence="10" id="KW-1133">Transmembrane helix</keyword>
<organism evidence="15 16">
    <name type="scientific">Rotaria magnacalcarata</name>
    <dbReference type="NCBI Taxonomy" id="392030"/>
    <lineage>
        <taxon>Eukaryota</taxon>
        <taxon>Metazoa</taxon>
        <taxon>Spiralia</taxon>
        <taxon>Gnathifera</taxon>
        <taxon>Rotifera</taxon>
        <taxon>Eurotatoria</taxon>
        <taxon>Bdelloidea</taxon>
        <taxon>Philodinida</taxon>
        <taxon>Philodinidae</taxon>
        <taxon>Rotaria</taxon>
    </lineage>
</organism>
<dbReference type="GO" id="GO:0070006">
    <property type="term" value="F:metalloaminopeptidase activity"/>
    <property type="evidence" value="ECO:0007669"/>
    <property type="project" value="TreeGrafter"/>
</dbReference>
<evidence type="ECO:0000256" key="1">
    <source>
        <dbReference type="ARBA" id="ARBA00010136"/>
    </source>
</evidence>
<dbReference type="GO" id="GO:0006508">
    <property type="term" value="P:proteolysis"/>
    <property type="evidence" value="ECO:0007669"/>
    <property type="project" value="UniProtKB-KW"/>
</dbReference>
<keyword evidence="2 10" id="KW-0645">Protease</keyword>
<dbReference type="SUPFAM" id="SSF55486">
    <property type="entry name" value="Metalloproteases ('zincins'), catalytic domain"/>
    <property type="match status" value="1"/>
</dbReference>
<evidence type="ECO:0000256" key="9">
    <source>
        <dbReference type="PIRSR" id="PIRSR634016-4"/>
    </source>
</evidence>
<dbReference type="InterPro" id="IPR042097">
    <property type="entry name" value="Aminopeptidase_N-like_N_sf"/>
</dbReference>
<evidence type="ECO:0000313" key="14">
    <source>
        <dbReference type="EMBL" id="CAF2241609.1"/>
    </source>
</evidence>
<evidence type="ECO:0000256" key="2">
    <source>
        <dbReference type="ARBA" id="ARBA00022670"/>
    </source>
</evidence>
<protein>
    <recommendedName>
        <fullName evidence="10">Aminopeptidase</fullName>
        <ecNumber evidence="10">3.4.11.-</ecNumber>
    </recommendedName>
</protein>
<evidence type="ECO:0000256" key="10">
    <source>
        <dbReference type="RuleBase" id="RU364040"/>
    </source>
</evidence>
<feature type="binding site" evidence="8">
    <location>
        <position position="427"/>
    </location>
    <ligand>
        <name>Zn(2+)</name>
        <dbReference type="ChEBI" id="CHEBI:29105"/>
        <note>catalytic</note>
    </ligand>
</feature>
<dbReference type="Gene3D" id="2.60.40.1910">
    <property type="match status" value="1"/>
</dbReference>
<evidence type="ECO:0000256" key="5">
    <source>
        <dbReference type="ARBA" id="ARBA00022833"/>
    </source>
</evidence>
<dbReference type="EMBL" id="CAJNRF010017842">
    <property type="protein sequence ID" value="CAF2241609.1"/>
    <property type="molecule type" value="Genomic_DNA"/>
</dbReference>
<dbReference type="AlphaFoldDB" id="A0A819KTU3"/>
<dbReference type="Proteomes" id="UP000663866">
    <property type="component" value="Unassembled WGS sequence"/>
</dbReference>
<dbReference type="Gene3D" id="1.25.50.20">
    <property type="match status" value="1"/>
</dbReference>
<dbReference type="InterPro" id="IPR001930">
    <property type="entry name" value="Peptidase_M1"/>
</dbReference>
<evidence type="ECO:0000313" key="15">
    <source>
        <dbReference type="EMBL" id="CAF3952041.1"/>
    </source>
</evidence>
<keyword evidence="3 8" id="KW-0479">Metal-binding</keyword>
<dbReference type="GO" id="GO:0005737">
    <property type="term" value="C:cytoplasm"/>
    <property type="evidence" value="ECO:0007669"/>
    <property type="project" value="TreeGrafter"/>
</dbReference>
<feature type="transmembrane region" description="Helical" evidence="10">
    <location>
        <begin position="33"/>
        <end position="56"/>
    </location>
</feature>
<keyword evidence="5 8" id="KW-0862">Zinc</keyword>
<evidence type="ECO:0000256" key="3">
    <source>
        <dbReference type="ARBA" id="ARBA00022723"/>
    </source>
</evidence>
<feature type="active site" description="Proton acceptor" evidence="7">
    <location>
        <position position="405"/>
    </location>
</feature>
<sequence length="998" mass="115037">MATLPRTTDSNLNETRSIGVISRFASLRTVPKSWIIIAVIFYCASLLTVGLLAGLVPRRIQYTNVFATPTRPPKTTETTEITETTSTTTKPSVCIDDECNPRLVSDLIVHSYELEYIYNDTTQTTVQGKVTIEFTLKQPTKQLIYHAQGFVRLEEPALYEDGVYRLVSMRKYIPNDYLSLYRTADDLFAPNQYRLVQQFVVQLTDTFTGFYQSTYQDKDETMGKLLAAKLRPINARKAFPCFDEPQLKAQFKIRIIHPQNTIALSNFPIIQETNQNNVIQTIFDDTFRMSTYIATWAILPDTYGKILDDPEEPQVTVWARREPTEKNQTAFALEIAMNSITFYEEYFSVSEALPLKIDILAINNFASVAMESSGLISFREDRITYNEKTMSTYQKLQVANIVAHEIGHSWFGNYVTCKWWDDLWFSEAMVSWLCRKPLDINYPDWNIEVQALTDDVILAMWEDAKPSSHAIVVKNVTGVSEILDYLDLLTYTKGVSVLRMLEYIATRDKFRSGLQNYLMINAFDVGDLNMFYDQLLNNTNGTQFMKSWLEEPNYPLLHVQLNVENGDTKLTFTQSRFILSNALNSSHLDKNYRWKIHIKCILGGNSSDFDTNNRTGDIIDFILEKEQDTENLPGTSYSWIKCNQNFQGFHVTQYSFPTTTWQSFTSVIETQPTFFSIEDKVNLMQDTFLLAYKGLIDYAEPLRIIRSLTKIHMTEYVHWRTFQWHWDTLAELIDYLPDTLTKFRDFAIQQVLANDVTLDYILSPDVDDNHNEKLVKGILFTLLCRMNHPDAIERASGLFKSIPIAHFNNSDVAIGVAADFLSDVYKYHLQNDDNEADWNNMYNYYQVTTSTHEKTRALIAISSTNNKDRLNKLLNEGLIGGPNTIKRQDYFPMMGHMSRHATGREAVWSFYKENYSNLANTFTLENRPFTTAIASITRSFEKESFLHEMLDLFLKHPNAGTGGEAARQQAIDQVNMNIEWVKSRESSLRDAFDTISRH</sequence>
<dbReference type="GO" id="GO:0008270">
    <property type="term" value="F:zinc ion binding"/>
    <property type="evidence" value="ECO:0007669"/>
    <property type="project" value="UniProtKB-UniRule"/>
</dbReference>
<dbReference type="GO" id="GO:0043171">
    <property type="term" value="P:peptide catabolic process"/>
    <property type="evidence" value="ECO:0007669"/>
    <property type="project" value="TreeGrafter"/>
</dbReference>
<dbReference type="InterPro" id="IPR014782">
    <property type="entry name" value="Peptidase_M1_dom"/>
</dbReference>
<keyword evidence="6 10" id="KW-0482">Metalloprotease</keyword>
<evidence type="ECO:0000256" key="8">
    <source>
        <dbReference type="PIRSR" id="PIRSR634016-3"/>
    </source>
</evidence>
<keyword evidence="10" id="KW-0031">Aminopeptidase</keyword>
<feature type="site" description="Transition state stabilizer" evidence="9">
    <location>
        <position position="491"/>
    </location>
</feature>
<dbReference type="SUPFAM" id="SSF63737">
    <property type="entry name" value="Leukotriene A4 hydrolase N-terminal domain"/>
    <property type="match status" value="1"/>
</dbReference>
<dbReference type="GO" id="GO:0005615">
    <property type="term" value="C:extracellular space"/>
    <property type="evidence" value="ECO:0007669"/>
    <property type="project" value="TreeGrafter"/>
</dbReference>
<comment type="similarity">
    <text evidence="1 10">Belongs to the peptidase M1 family.</text>
</comment>
<evidence type="ECO:0000256" key="4">
    <source>
        <dbReference type="ARBA" id="ARBA00022801"/>
    </source>
</evidence>
<feature type="binding site" evidence="8">
    <location>
        <position position="404"/>
    </location>
    <ligand>
        <name>Zn(2+)</name>
        <dbReference type="ChEBI" id="CHEBI:29105"/>
        <note>catalytic</note>
    </ligand>
</feature>
<dbReference type="PRINTS" id="PR00756">
    <property type="entry name" value="ALADIPTASE"/>
</dbReference>
<evidence type="ECO:0000259" key="12">
    <source>
        <dbReference type="Pfam" id="PF11838"/>
    </source>
</evidence>
<keyword evidence="10" id="KW-0472">Membrane</keyword>
<proteinExistence type="inferred from homology"/>
<evidence type="ECO:0000256" key="7">
    <source>
        <dbReference type="PIRSR" id="PIRSR634016-1"/>
    </source>
</evidence>
<dbReference type="InterPro" id="IPR045357">
    <property type="entry name" value="Aminopeptidase_N-like_N"/>
</dbReference>
<dbReference type="InterPro" id="IPR024571">
    <property type="entry name" value="ERAP1-like_C_dom"/>
</dbReference>
<evidence type="ECO:0000256" key="6">
    <source>
        <dbReference type="ARBA" id="ARBA00023049"/>
    </source>
</evidence>
<dbReference type="EMBL" id="CAJOBG010001708">
    <property type="protein sequence ID" value="CAF3952041.1"/>
    <property type="molecule type" value="Genomic_DNA"/>
</dbReference>
<dbReference type="Gene3D" id="1.10.390.10">
    <property type="entry name" value="Neutral Protease Domain 2"/>
    <property type="match status" value="1"/>
</dbReference>
<dbReference type="Gene3D" id="2.60.40.1730">
    <property type="entry name" value="tricorn interacting facor f3 domain"/>
    <property type="match status" value="1"/>
</dbReference>
<evidence type="ECO:0000313" key="16">
    <source>
        <dbReference type="Proteomes" id="UP000663866"/>
    </source>
</evidence>
<reference evidence="15" key="1">
    <citation type="submission" date="2021-02" db="EMBL/GenBank/DDBJ databases">
        <authorList>
            <person name="Nowell W R."/>
        </authorList>
    </citation>
    <scope>NUCLEOTIDE SEQUENCE</scope>
</reference>
<comment type="caution">
    <text evidence="15">The sequence shown here is derived from an EMBL/GenBank/DDBJ whole genome shotgun (WGS) entry which is preliminary data.</text>
</comment>
<dbReference type="Proteomes" id="UP000663856">
    <property type="component" value="Unassembled WGS sequence"/>
</dbReference>
<dbReference type="GO" id="GO:0016020">
    <property type="term" value="C:membrane"/>
    <property type="evidence" value="ECO:0007669"/>
    <property type="project" value="TreeGrafter"/>
</dbReference>
<dbReference type="PANTHER" id="PTHR11533:SF299">
    <property type="entry name" value="AMINOPEPTIDASE"/>
    <property type="match status" value="1"/>
</dbReference>
<evidence type="ECO:0000259" key="13">
    <source>
        <dbReference type="Pfam" id="PF17900"/>
    </source>
</evidence>
<dbReference type="PANTHER" id="PTHR11533">
    <property type="entry name" value="PROTEASE M1 ZINC METALLOPROTEASE"/>
    <property type="match status" value="1"/>
</dbReference>
<dbReference type="EC" id="3.4.11.-" evidence="10"/>